<keyword evidence="3" id="KW-1185">Reference proteome</keyword>
<comment type="caution">
    <text evidence="2">The sequence shown here is derived from an EMBL/GenBank/DDBJ whole genome shotgun (WGS) entry which is preliminary data.</text>
</comment>
<evidence type="ECO:0000313" key="2">
    <source>
        <dbReference type="EMBL" id="TWU04298.1"/>
    </source>
</evidence>
<evidence type="ECO:0000256" key="1">
    <source>
        <dbReference type="SAM" id="MobiDB-lite"/>
    </source>
</evidence>
<dbReference type="Proteomes" id="UP000320176">
    <property type="component" value="Unassembled WGS sequence"/>
</dbReference>
<name>A0A5C6AXE6_9BACT</name>
<gene>
    <name evidence="2" type="ORF">Pla52n_23370</name>
</gene>
<proteinExistence type="predicted"/>
<organism evidence="2 3">
    <name type="scientific">Stieleria varia</name>
    <dbReference type="NCBI Taxonomy" id="2528005"/>
    <lineage>
        <taxon>Bacteria</taxon>
        <taxon>Pseudomonadati</taxon>
        <taxon>Planctomycetota</taxon>
        <taxon>Planctomycetia</taxon>
        <taxon>Pirellulales</taxon>
        <taxon>Pirellulaceae</taxon>
        <taxon>Stieleria</taxon>
    </lineage>
</organism>
<reference evidence="2 3" key="1">
    <citation type="submission" date="2019-02" db="EMBL/GenBank/DDBJ databases">
        <title>Deep-cultivation of Planctomycetes and their phenomic and genomic characterization uncovers novel biology.</title>
        <authorList>
            <person name="Wiegand S."/>
            <person name="Jogler M."/>
            <person name="Boedeker C."/>
            <person name="Pinto D."/>
            <person name="Vollmers J."/>
            <person name="Rivas-Marin E."/>
            <person name="Kohn T."/>
            <person name="Peeters S.H."/>
            <person name="Heuer A."/>
            <person name="Rast P."/>
            <person name="Oberbeckmann S."/>
            <person name="Bunk B."/>
            <person name="Jeske O."/>
            <person name="Meyerdierks A."/>
            <person name="Storesund J.E."/>
            <person name="Kallscheuer N."/>
            <person name="Luecker S."/>
            <person name="Lage O.M."/>
            <person name="Pohl T."/>
            <person name="Merkel B.J."/>
            <person name="Hornburger P."/>
            <person name="Mueller R.-W."/>
            <person name="Bruemmer F."/>
            <person name="Labrenz M."/>
            <person name="Spormann A.M."/>
            <person name="Op Den Camp H."/>
            <person name="Overmann J."/>
            <person name="Amann R."/>
            <person name="Jetten M.S.M."/>
            <person name="Mascher T."/>
            <person name="Medema M.H."/>
            <person name="Devos D.P."/>
            <person name="Kaster A.-K."/>
            <person name="Ovreas L."/>
            <person name="Rohde M."/>
            <person name="Galperin M.Y."/>
            <person name="Jogler C."/>
        </authorList>
    </citation>
    <scope>NUCLEOTIDE SEQUENCE [LARGE SCALE GENOMIC DNA]</scope>
    <source>
        <strain evidence="2 3">Pla52n</strain>
    </source>
</reference>
<sequence length="185" mass="21884">MDMRESSRQLIDEVELLLANARLRDELEPYRDDSIDTSHKRMSLQAENEYLASMLAWERAPALPIAEWFSPRLELTPPESLSDDQLPVVLHQTIAKLFSKRIILRCTDHLSDRELYKIIFRDILTCCEKKVEVPEKALEWLCVEDTETWLRYYADAVERRRYQEEHDVELPPSETPPFRRQLPGN</sequence>
<feature type="region of interest" description="Disordered" evidence="1">
    <location>
        <begin position="164"/>
        <end position="185"/>
    </location>
</feature>
<dbReference type="AlphaFoldDB" id="A0A5C6AXE6"/>
<protein>
    <submittedName>
        <fullName evidence="2">Uncharacterized protein</fullName>
    </submittedName>
</protein>
<dbReference type="RefSeq" id="WP_231741921.1">
    <property type="nucleotide sequence ID" value="NZ_CP151726.1"/>
</dbReference>
<evidence type="ECO:0000313" key="3">
    <source>
        <dbReference type="Proteomes" id="UP000320176"/>
    </source>
</evidence>
<accession>A0A5C6AXE6</accession>
<dbReference type="EMBL" id="SJPN01000003">
    <property type="protein sequence ID" value="TWU04298.1"/>
    <property type="molecule type" value="Genomic_DNA"/>
</dbReference>